<organism evidence="3 4">
    <name type="scientific">Cyphellophora attinorum</name>
    <dbReference type="NCBI Taxonomy" id="1664694"/>
    <lineage>
        <taxon>Eukaryota</taxon>
        <taxon>Fungi</taxon>
        <taxon>Dikarya</taxon>
        <taxon>Ascomycota</taxon>
        <taxon>Pezizomycotina</taxon>
        <taxon>Eurotiomycetes</taxon>
        <taxon>Chaetothyriomycetidae</taxon>
        <taxon>Chaetothyriales</taxon>
        <taxon>Cyphellophoraceae</taxon>
        <taxon>Cyphellophora</taxon>
    </lineage>
</organism>
<feature type="region of interest" description="Disordered" evidence="2">
    <location>
        <begin position="189"/>
        <end position="251"/>
    </location>
</feature>
<name>A0A0N1HE92_9EURO</name>
<accession>A0A0N1HE92</accession>
<evidence type="ECO:0000313" key="3">
    <source>
        <dbReference type="EMBL" id="KPI43663.1"/>
    </source>
</evidence>
<proteinExistence type="predicted"/>
<dbReference type="AlphaFoldDB" id="A0A0N1HE92"/>
<dbReference type="GeneID" id="28738977"/>
<dbReference type="OrthoDB" id="4156592at2759"/>
<keyword evidence="1" id="KW-0175">Coiled coil</keyword>
<gene>
    <name evidence="3" type="ORF">AB675_6781</name>
</gene>
<comment type="caution">
    <text evidence="3">The sequence shown here is derived from an EMBL/GenBank/DDBJ whole genome shotgun (WGS) entry which is preliminary data.</text>
</comment>
<reference evidence="3 4" key="1">
    <citation type="submission" date="2015-06" db="EMBL/GenBank/DDBJ databases">
        <title>Draft genome of the ant-associated black yeast Phialophora attae CBS 131958.</title>
        <authorList>
            <person name="Moreno L.F."/>
            <person name="Stielow B.J."/>
            <person name="de Hoog S."/>
            <person name="Vicente V.A."/>
            <person name="Weiss V.A."/>
            <person name="de Vries M."/>
            <person name="Cruz L.M."/>
            <person name="Souza E.M."/>
        </authorList>
    </citation>
    <scope>NUCLEOTIDE SEQUENCE [LARGE SCALE GENOMIC DNA]</scope>
    <source>
        <strain evidence="3 4">CBS 131958</strain>
    </source>
</reference>
<protein>
    <recommendedName>
        <fullName evidence="5">Fungal N-terminal domain-containing protein</fullName>
    </recommendedName>
</protein>
<evidence type="ECO:0008006" key="5">
    <source>
        <dbReference type="Google" id="ProtNLM"/>
    </source>
</evidence>
<dbReference type="RefSeq" id="XP_018003626.1">
    <property type="nucleotide sequence ID" value="XM_018147097.1"/>
</dbReference>
<evidence type="ECO:0000313" key="4">
    <source>
        <dbReference type="Proteomes" id="UP000038010"/>
    </source>
</evidence>
<dbReference type="VEuPathDB" id="FungiDB:AB675_6781"/>
<dbReference type="EMBL" id="LFJN01000005">
    <property type="protein sequence ID" value="KPI43663.1"/>
    <property type="molecule type" value="Genomic_DNA"/>
</dbReference>
<evidence type="ECO:0000256" key="2">
    <source>
        <dbReference type="SAM" id="MobiDB-lite"/>
    </source>
</evidence>
<sequence length="335" mass="36485">MACPADLFEGQDQQVRAASSRAVKLALDIRVASRKCNHAAISTDLGSIATELHLLSITLHDLQEAIEAARQETSYYTDAFRQDLAEILTELNHVLDEVQDCCQELEASDSSSLKPVAWFFKKGRAANLQKHMEALKTTVIVMRTVLQHAKDYDSKESSSGRLAESTPHTMVEERAILEAVFAENRKALQSNTQTKTSHSHSLSSSSDANPELSPGAHGRNLSNATGVESIDVPDVLPPKAQAGSPPKTEDAMSLARRFSKRAHLGIHKSILDMKAEEMATGLRKRWIKMPVIEEAGSGDTALQAISNQADGESSNPEKKSVIGRALAKLRIGGRR</sequence>
<feature type="coiled-coil region" evidence="1">
    <location>
        <begin position="52"/>
        <end position="108"/>
    </location>
</feature>
<dbReference type="Proteomes" id="UP000038010">
    <property type="component" value="Unassembled WGS sequence"/>
</dbReference>
<evidence type="ECO:0000256" key="1">
    <source>
        <dbReference type="SAM" id="Coils"/>
    </source>
</evidence>
<keyword evidence="4" id="KW-1185">Reference proteome</keyword>